<sequence>MILRLAGRDDLDHYLQPEYMGDDPDFVEDEEFLAIEDMWRGGPPFLRLMRGLAARPETKAVTALVERALAAPAGTPALGDATRCVTTLLRDNQIPLDQPDG</sequence>
<dbReference type="EMBL" id="JBHLZP010000002">
    <property type="protein sequence ID" value="MFB9830730.1"/>
    <property type="molecule type" value="Genomic_DNA"/>
</dbReference>
<reference evidence="1 2" key="1">
    <citation type="submission" date="2024-09" db="EMBL/GenBank/DDBJ databases">
        <authorList>
            <person name="Sun Q."/>
            <person name="Mori K."/>
        </authorList>
    </citation>
    <scope>NUCLEOTIDE SEQUENCE [LARGE SCALE GENOMIC DNA]</scope>
    <source>
        <strain evidence="1 2">TBRC 0563</strain>
    </source>
</reference>
<organism evidence="1 2">
    <name type="scientific">Actinoallomurus acaciae</name>
    <dbReference type="NCBI Taxonomy" id="502577"/>
    <lineage>
        <taxon>Bacteria</taxon>
        <taxon>Bacillati</taxon>
        <taxon>Actinomycetota</taxon>
        <taxon>Actinomycetes</taxon>
        <taxon>Streptosporangiales</taxon>
        <taxon>Thermomonosporaceae</taxon>
        <taxon>Actinoallomurus</taxon>
    </lineage>
</organism>
<accession>A0ABV5Y6U1</accession>
<dbReference type="Proteomes" id="UP001589627">
    <property type="component" value="Unassembled WGS sequence"/>
</dbReference>
<keyword evidence="2" id="KW-1185">Reference proteome</keyword>
<dbReference type="RefSeq" id="WP_378193403.1">
    <property type="nucleotide sequence ID" value="NZ_JBHLZP010000002.1"/>
</dbReference>
<evidence type="ECO:0000313" key="2">
    <source>
        <dbReference type="Proteomes" id="UP001589627"/>
    </source>
</evidence>
<proteinExistence type="predicted"/>
<evidence type="ECO:0000313" key="1">
    <source>
        <dbReference type="EMBL" id="MFB9830730.1"/>
    </source>
</evidence>
<name>A0ABV5Y6U1_9ACTN</name>
<gene>
    <name evidence="1" type="ORF">ACFFNX_00770</name>
</gene>
<protein>
    <submittedName>
        <fullName evidence="1">Uncharacterized protein</fullName>
    </submittedName>
</protein>
<comment type="caution">
    <text evidence="1">The sequence shown here is derived from an EMBL/GenBank/DDBJ whole genome shotgun (WGS) entry which is preliminary data.</text>
</comment>